<proteinExistence type="predicted"/>
<organism evidence="2 3">
    <name type="scientific">Streptomyces gossypii</name>
    <dbReference type="NCBI Taxonomy" id="2883101"/>
    <lineage>
        <taxon>Bacteria</taxon>
        <taxon>Bacillati</taxon>
        <taxon>Actinomycetota</taxon>
        <taxon>Actinomycetes</taxon>
        <taxon>Kitasatosporales</taxon>
        <taxon>Streptomycetaceae</taxon>
        <taxon>Streptomyces</taxon>
    </lineage>
</organism>
<sequence>MTLAPTEPVNRTILLLDIEDFSRRDDVAQACLRRELHNVVEDTLAEAGVERTMQYREDRGDGLIVLVSAEVPKTALLRALLTTTPDALHQYNRLASSSAQMRLRMVLAAGEVAFDPKHGTVGGLVGHDLNQSCRLLDADVLREALAQQDAGCALGVSPPVYEGVVRHGHRGLRPEEFHHTTVSVKKDRLDMWLHDPLPRGTTVPAPEPASAGSGGRGRRDDATGQAPAAPAATPASRGPGMIVNGGTVSFGGSLVDGDQTGVSGGQVTGDVIMGSVQRKVPREGRSEQA</sequence>
<protein>
    <recommendedName>
        <fullName evidence="4">Aromatic ring-opening dioxygenase LigA</fullName>
    </recommendedName>
</protein>
<dbReference type="InterPro" id="IPR029787">
    <property type="entry name" value="Nucleotide_cyclase"/>
</dbReference>
<keyword evidence="3" id="KW-1185">Reference proteome</keyword>
<accession>A0ABT2JVS9</accession>
<dbReference type="RefSeq" id="WP_260218760.1">
    <property type="nucleotide sequence ID" value="NZ_JAJAGO010000007.1"/>
</dbReference>
<reference evidence="2 3" key="1">
    <citation type="submission" date="2021-10" db="EMBL/GenBank/DDBJ databases">
        <title>Streptomyces gossypii sp. nov., isolated from soil collected from cotton field.</title>
        <authorList>
            <person name="Ge X."/>
            <person name="Chen X."/>
            <person name="Liu W."/>
        </authorList>
    </citation>
    <scope>NUCLEOTIDE SEQUENCE [LARGE SCALE GENOMIC DNA]</scope>
    <source>
        <strain evidence="2 3">N2-109</strain>
    </source>
</reference>
<evidence type="ECO:0000313" key="2">
    <source>
        <dbReference type="EMBL" id="MCT2591430.1"/>
    </source>
</evidence>
<feature type="region of interest" description="Disordered" evidence="1">
    <location>
        <begin position="196"/>
        <end position="244"/>
    </location>
</feature>
<dbReference type="EMBL" id="JAJAGO010000007">
    <property type="protein sequence ID" value="MCT2591430.1"/>
    <property type="molecule type" value="Genomic_DNA"/>
</dbReference>
<dbReference type="Proteomes" id="UP001156389">
    <property type="component" value="Unassembled WGS sequence"/>
</dbReference>
<evidence type="ECO:0000256" key="1">
    <source>
        <dbReference type="SAM" id="MobiDB-lite"/>
    </source>
</evidence>
<gene>
    <name evidence="2" type="ORF">LHJ74_16210</name>
</gene>
<name>A0ABT2JVS9_9ACTN</name>
<feature type="compositionally biased region" description="Low complexity" evidence="1">
    <location>
        <begin position="226"/>
        <end position="235"/>
    </location>
</feature>
<feature type="compositionally biased region" description="Basic and acidic residues" evidence="1">
    <location>
        <begin position="280"/>
        <end position="289"/>
    </location>
</feature>
<evidence type="ECO:0000313" key="3">
    <source>
        <dbReference type="Proteomes" id="UP001156389"/>
    </source>
</evidence>
<feature type="region of interest" description="Disordered" evidence="1">
    <location>
        <begin position="257"/>
        <end position="289"/>
    </location>
</feature>
<evidence type="ECO:0008006" key="4">
    <source>
        <dbReference type="Google" id="ProtNLM"/>
    </source>
</evidence>
<dbReference type="Gene3D" id="3.30.70.1230">
    <property type="entry name" value="Nucleotide cyclase"/>
    <property type="match status" value="1"/>
</dbReference>
<comment type="caution">
    <text evidence="2">The sequence shown here is derived from an EMBL/GenBank/DDBJ whole genome shotgun (WGS) entry which is preliminary data.</text>
</comment>